<reference evidence="2 3" key="1">
    <citation type="submission" date="2020-05" db="EMBL/GenBank/DDBJ databases">
        <authorList>
            <person name="Campoy J."/>
            <person name="Schneeberger K."/>
            <person name="Spophaly S."/>
        </authorList>
    </citation>
    <scope>NUCLEOTIDE SEQUENCE [LARGE SCALE GENOMIC DNA]</scope>
    <source>
        <strain evidence="2">PruArmRojPasFocal</strain>
    </source>
</reference>
<sequence>MAAAIELTSGQDHTLTMASRHDTSKIEKSLCKVSEMDKSLRELGEIWEMENSHGEPGKISEMEKSLAALLSHQIQLVHLKKLIWDELCFSRAGSCKHGTVHPYPRGGQDRSVFLMVTFDGGKYTGAIYEVKFKFGGEVDDMGGGGAPKPVATFSDFNVRGARIFDRSELYVFTDEDWDKPDLSSFRGSIFNTKTRKLDSFTPSTVQFKPRGTVVSAYGTLYFLKPRDEVTGYAVCYGLILYTLCDRHRKLDVVAFHVGTKNWKRVQTNTYIPFRGRAVVVGETIYALNMLKVDEIIAYSLERKVNDDGDIAYSLVQLYKLNGLEIADPPLQFGEFVTDYLVHLGNQDLVHVKTGTNEECDEVQHLCITTFQIIQEGTRHMIETLHSIVLPVDIEAGNWFMLTFGFTPECEDYEPVERESATSMKQPKQEDEITLDESSFMWEEEAKQEITARQPEKASIQQEKANQTKKTKEKSFGRRHYR</sequence>
<dbReference type="EMBL" id="CAEKDK010000003">
    <property type="protein sequence ID" value="CAB4273313.1"/>
    <property type="molecule type" value="Genomic_DNA"/>
</dbReference>
<protein>
    <submittedName>
        <fullName evidence="2">Uncharacterized protein</fullName>
    </submittedName>
</protein>
<accession>A0A6J5UAQ6</accession>
<feature type="region of interest" description="Disordered" evidence="1">
    <location>
        <begin position="414"/>
        <end position="481"/>
    </location>
</feature>
<feature type="compositionally biased region" description="Basic residues" evidence="1">
    <location>
        <begin position="466"/>
        <end position="481"/>
    </location>
</feature>
<evidence type="ECO:0000313" key="2">
    <source>
        <dbReference type="EMBL" id="CAB4273313.1"/>
    </source>
</evidence>
<evidence type="ECO:0000256" key="1">
    <source>
        <dbReference type="SAM" id="MobiDB-lite"/>
    </source>
</evidence>
<feature type="compositionally biased region" description="Basic and acidic residues" evidence="1">
    <location>
        <begin position="443"/>
        <end position="455"/>
    </location>
</feature>
<proteinExistence type="predicted"/>
<organism evidence="2 3">
    <name type="scientific">Prunus armeniaca</name>
    <name type="common">Apricot</name>
    <name type="synonym">Armeniaca vulgaris</name>
    <dbReference type="NCBI Taxonomy" id="36596"/>
    <lineage>
        <taxon>Eukaryota</taxon>
        <taxon>Viridiplantae</taxon>
        <taxon>Streptophyta</taxon>
        <taxon>Embryophyta</taxon>
        <taxon>Tracheophyta</taxon>
        <taxon>Spermatophyta</taxon>
        <taxon>Magnoliopsida</taxon>
        <taxon>eudicotyledons</taxon>
        <taxon>Gunneridae</taxon>
        <taxon>Pentapetalae</taxon>
        <taxon>rosids</taxon>
        <taxon>fabids</taxon>
        <taxon>Rosales</taxon>
        <taxon>Rosaceae</taxon>
        <taxon>Amygdaloideae</taxon>
        <taxon>Amygdaleae</taxon>
        <taxon>Prunus</taxon>
    </lineage>
</organism>
<gene>
    <name evidence="2" type="ORF">CURHAP_LOCUS20764</name>
</gene>
<dbReference type="AlphaFoldDB" id="A0A6J5UAQ6"/>
<dbReference type="Proteomes" id="UP000507222">
    <property type="component" value="Unassembled WGS sequence"/>
</dbReference>
<evidence type="ECO:0000313" key="3">
    <source>
        <dbReference type="Proteomes" id="UP000507222"/>
    </source>
</evidence>
<name>A0A6J5UAQ6_PRUAR</name>